<feature type="chain" id="PRO_5007864908" evidence="7">
    <location>
        <begin position="24"/>
        <end position="606"/>
    </location>
</feature>
<feature type="binding site" evidence="6">
    <location>
        <position position="266"/>
    </location>
    <ligand>
        <name>FAD</name>
        <dbReference type="ChEBI" id="CHEBI:57692"/>
    </ligand>
</feature>
<dbReference type="SUPFAM" id="SSF51905">
    <property type="entry name" value="FAD/NAD(P)-binding domain"/>
    <property type="match status" value="1"/>
</dbReference>
<evidence type="ECO:0000256" key="3">
    <source>
        <dbReference type="ARBA" id="ARBA00022630"/>
    </source>
</evidence>
<sequence>MFSKFGCLQSLVVTSIFATKCYGALYESVSQLPGWIYDFIIVGGGTAGNVVANRLTENSAVSVLVLEAGVSDRGVQDIEIPLLASLATPNTAYDWNYTVAPQQGLYGRVFSYARGYVLGGCSSVNLMVYSRGSSDDYNRYASISGDPGWSWDNLQYYIKRNERFTPPADGHSPIGQYDPAVHGYSGINSVTVPGYPTVIDQRVLRTTQELSGDFPFNLDMNTGNTIGIGWTQETILDGARSSSATSYLEPQFINRPNLHILLHAQVTQLFASKINGSKVHSFHTVQFSENRQGLPITNYNVTAKKEVVLSAGSFNTPQLLMLSGIGNKTVLDGLGIKTLLDNPWVGQNMSDHPLITNPFYVSSNQTFDPIFHNTSLLASDIAQWNATYPHEGPLVDGRGTLLGWLRLPNNSSIFQKYPDPSAGPHSSHYEFIFANVFAGSSPPSLGNYLTIFSNVVSPVARGYVTINSTNPFVQPIINPNLLGTDFDVYVAVEAIKSARRFANASAWADYIVGPYETWANATTDAEIEAYARRTATSIWHAVGTSTMSPRGASWGVVDPDLRVKGVSGLRIVDASVIPIVPAAHTQAVVYIFAERGSDLIKGAWKI</sequence>
<comment type="similarity">
    <text evidence="2">Belongs to the GMC oxidoreductase family.</text>
</comment>
<comment type="cofactor">
    <cofactor evidence="1 6">
        <name>FAD</name>
        <dbReference type="ChEBI" id="CHEBI:57692"/>
    </cofactor>
</comment>
<evidence type="ECO:0000256" key="4">
    <source>
        <dbReference type="ARBA" id="ARBA00022827"/>
    </source>
</evidence>
<organism evidence="9 10">
    <name type="scientific">Neolentinus lepideus HHB14362 ss-1</name>
    <dbReference type="NCBI Taxonomy" id="1314782"/>
    <lineage>
        <taxon>Eukaryota</taxon>
        <taxon>Fungi</taxon>
        <taxon>Dikarya</taxon>
        <taxon>Basidiomycota</taxon>
        <taxon>Agaricomycotina</taxon>
        <taxon>Agaricomycetes</taxon>
        <taxon>Gloeophyllales</taxon>
        <taxon>Gloeophyllaceae</taxon>
        <taxon>Neolentinus</taxon>
    </lineage>
</organism>
<gene>
    <name evidence="9" type="ORF">NEOLEDRAFT_1071615</name>
</gene>
<dbReference type="SUPFAM" id="SSF54373">
    <property type="entry name" value="FAD-linked reductases, C-terminal domain"/>
    <property type="match status" value="1"/>
</dbReference>
<evidence type="ECO:0000259" key="8">
    <source>
        <dbReference type="PROSITE" id="PS00624"/>
    </source>
</evidence>
<feature type="binding site" evidence="6">
    <location>
        <position position="117"/>
    </location>
    <ligand>
        <name>FAD</name>
        <dbReference type="ChEBI" id="CHEBI:57692"/>
    </ligand>
</feature>
<dbReference type="Pfam" id="PF05199">
    <property type="entry name" value="GMC_oxred_C"/>
    <property type="match status" value="1"/>
</dbReference>
<keyword evidence="10" id="KW-1185">Reference proteome</keyword>
<dbReference type="InParanoid" id="A0A165QGD3"/>
<dbReference type="GO" id="GO:0016614">
    <property type="term" value="F:oxidoreductase activity, acting on CH-OH group of donors"/>
    <property type="evidence" value="ECO:0007669"/>
    <property type="project" value="InterPro"/>
</dbReference>
<dbReference type="Gene3D" id="3.50.50.60">
    <property type="entry name" value="FAD/NAD(P)-binding domain"/>
    <property type="match status" value="1"/>
</dbReference>
<feature type="binding site" evidence="6">
    <location>
        <begin position="539"/>
        <end position="540"/>
    </location>
    <ligand>
        <name>FAD</name>
        <dbReference type="ChEBI" id="CHEBI:57692"/>
    </ligand>
</feature>
<dbReference type="InterPro" id="IPR007867">
    <property type="entry name" value="GMC_OxRtase_C"/>
</dbReference>
<evidence type="ECO:0000256" key="7">
    <source>
        <dbReference type="SAM" id="SignalP"/>
    </source>
</evidence>
<dbReference type="PANTHER" id="PTHR11552:SF147">
    <property type="entry name" value="CHOLINE DEHYDROGENASE, MITOCHONDRIAL"/>
    <property type="match status" value="1"/>
</dbReference>
<feature type="active site" description="Proton acceptor" evidence="5">
    <location>
        <position position="584"/>
    </location>
</feature>
<accession>A0A165QGD3</accession>
<reference evidence="9 10" key="1">
    <citation type="journal article" date="2016" name="Mol. Biol. Evol.">
        <title>Comparative Genomics of Early-Diverging Mushroom-Forming Fungi Provides Insights into the Origins of Lignocellulose Decay Capabilities.</title>
        <authorList>
            <person name="Nagy L.G."/>
            <person name="Riley R."/>
            <person name="Tritt A."/>
            <person name="Adam C."/>
            <person name="Daum C."/>
            <person name="Floudas D."/>
            <person name="Sun H."/>
            <person name="Yadav J.S."/>
            <person name="Pangilinan J."/>
            <person name="Larsson K.H."/>
            <person name="Matsuura K."/>
            <person name="Barry K."/>
            <person name="Labutti K."/>
            <person name="Kuo R."/>
            <person name="Ohm R.A."/>
            <person name="Bhattacharya S.S."/>
            <person name="Shirouzu T."/>
            <person name="Yoshinaga Y."/>
            <person name="Martin F.M."/>
            <person name="Grigoriev I.V."/>
            <person name="Hibbett D.S."/>
        </authorList>
    </citation>
    <scope>NUCLEOTIDE SEQUENCE [LARGE SCALE GENOMIC DNA]</scope>
    <source>
        <strain evidence="9 10">HHB14362 ss-1</strain>
    </source>
</reference>
<dbReference type="Proteomes" id="UP000076761">
    <property type="component" value="Unassembled WGS sequence"/>
</dbReference>
<evidence type="ECO:0000256" key="2">
    <source>
        <dbReference type="ARBA" id="ARBA00010790"/>
    </source>
</evidence>
<dbReference type="PIRSF" id="PIRSF000137">
    <property type="entry name" value="Alcohol_oxidase"/>
    <property type="match status" value="1"/>
</dbReference>
<keyword evidence="4 6" id="KW-0274">FAD</keyword>
<name>A0A165QGD3_9AGAM</name>
<dbReference type="InterPro" id="IPR000172">
    <property type="entry name" value="GMC_OxRdtase_N"/>
</dbReference>
<feature type="domain" description="Glucose-methanol-choline oxidoreductase N-terminal" evidence="8">
    <location>
        <begin position="312"/>
        <end position="326"/>
    </location>
</feature>
<dbReference type="InterPro" id="IPR036188">
    <property type="entry name" value="FAD/NAD-bd_sf"/>
</dbReference>
<dbReference type="InterPro" id="IPR012132">
    <property type="entry name" value="GMC_OxRdtase"/>
</dbReference>
<proteinExistence type="inferred from homology"/>
<dbReference type="AlphaFoldDB" id="A0A165QGD3"/>
<dbReference type="Pfam" id="PF00732">
    <property type="entry name" value="GMC_oxred_N"/>
    <property type="match status" value="1"/>
</dbReference>
<protein>
    <submittedName>
        <fullName evidence="9">GMC oxidoreductase</fullName>
    </submittedName>
</protein>
<evidence type="ECO:0000313" key="9">
    <source>
        <dbReference type="EMBL" id="KZT22398.1"/>
    </source>
</evidence>
<evidence type="ECO:0000313" key="10">
    <source>
        <dbReference type="Proteomes" id="UP000076761"/>
    </source>
</evidence>
<keyword evidence="3" id="KW-0285">Flavoprotein</keyword>
<evidence type="ECO:0000256" key="1">
    <source>
        <dbReference type="ARBA" id="ARBA00001974"/>
    </source>
</evidence>
<dbReference type="STRING" id="1314782.A0A165QGD3"/>
<dbReference type="OrthoDB" id="269227at2759"/>
<dbReference type="EMBL" id="KV425596">
    <property type="protein sequence ID" value="KZT22398.1"/>
    <property type="molecule type" value="Genomic_DNA"/>
</dbReference>
<feature type="binding site" evidence="6">
    <location>
        <begin position="125"/>
        <end position="128"/>
    </location>
    <ligand>
        <name>FAD</name>
        <dbReference type="ChEBI" id="CHEBI:57692"/>
    </ligand>
</feature>
<dbReference type="Gene3D" id="3.30.560.10">
    <property type="entry name" value="Glucose Oxidase, domain 3"/>
    <property type="match status" value="1"/>
</dbReference>
<feature type="signal peptide" evidence="7">
    <location>
        <begin position="1"/>
        <end position="23"/>
    </location>
</feature>
<feature type="active site" description="Proton donor" evidence="5">
    <location>
        <position position="540"/>
    </location>
</feature>
<evidence type="ECO:0000256" key="6">
    <source>
        <dbReference type="PIRSR" id="PIRSR000137-2"/>
    </source>
</evidence>
<dbReference type="GO" id="GO:0050660">
    <property type="term" value="F:flavin adenine dinucleotide binding"/>
    <property type="evidence" value="ECO:0007669"/>
    <property type="project" value="InterPro"/>
</dbReference>
<dbReference type="PANTHER" id="PTHR11552">
    <property type="entry name" value="GLUCOSE-METHANOL-CHOLINE GMC OXIDOREDUCTASE"/>
    <property type="match status" value="1"/>
</dbReference>
<evidence type="ECO:0000256" key="5">
    <source>
        <dbReference type="PIRSR" id="PIRSR000137-1"/>
    </source>
</evidence>
<dbReference type="PROSITE" id="PS00624">
    <property type="entry name" value="GMC_OXRED_2"/>
    <property type="match status" value="1"/>
</dbReference>
<keyword evidence="7" id="KW-0732">Signal</keyword>